<reference evidence="3" key="1">
    <citation type="journal article" date="2016" name="Genome Announc.">
        <title>Draft genomes of two strains of Paenibacillus glucanolyticus with capability to degrade lignocellulose.</title>
        <authorList>
            <person name="Mathews S.L."/>
            <person name="Pawlak J."/>
            <person name="Grunden A.M."/>
        </authorList>
    </citation>
    <scope>NUCLEOTIDE SEQUENCE [LARGE SCALE GENOMIC DNA]</scope>
    <source>
        <strain evidence="3">SLM1</strain>
    </source>
</reference>
<dbReference type="PANTHER" id="PTHR48081">
    <property type="entry name" value="AB HYDROLASE SUPERFAMILY PROTEIN C4A8.06C"/>
    <property type="match status" value="1"/>
</dbReference>
<keyword evidence="1 3" id="KW-0378">Hydrolase</keyword>
<gene>
    <name evidence="3" type="ORF">AWU65_19165</name>
</gene>
<dbReference type="Proteomes" id="UP000076796">
    <property type="component" value="Unassembled WGS sequence"/>
</dbReference>
<organism evidence="3 4">
    <name type="scientific">Paenibacillus glucanolyticus</name>
    <dbReference type="NCBI Taxonomy" id="59843"/>
    <lineage>
        <taxon>Bacteria</taxon>
        <taxon>Bacillati</taxon>
        <taxon>Bacillota</taxon>
        <taxon>Bacilli</taxon>
        <taxon>Bacillales</taxon>
        <taxon>Paenibacillaceae</taxon>
        <taxon>Paenibacillus</taxon>
    </lineage>
</organism>
<protein>
    <submittedName>
        <fullName evidence="3">Alpha/beta hydrolase</fullName>
    </submittedName>
</protein>
<comment type="caution">
    <text evidence="3">The sequence shown here is derived from an EMBL/GenBank/DDBJ whole genome shotgun (WGS) entry which is preliminary data.</text>
</comment>
<proteinExistence type="predicted"/>
<feature type="domain" description="Alpha/beta hydrolase fold-3" evidence="2">
    <location>
        <begin position="75"/>
        <end position="274"/>
    </location>
</feature>
<dbReference type="GeneID" id="97556626"/>
<dbReference type="SUPFAM" id="SSF53474">
    <property type="entry name" value="alpha/beta-Hydrolases"/>
    <property type="match status" value="1"/>
</dbReference>
<accession>A0A163L837</accession>
<dbReference type="GO" id="GO:0016787">
    <property type="term" value="F:hydrolase activity"/>
    <property type="evidence" value="ECO:0007669"/>
    <property type="project" value="UniProtKB-KW"/>
</dbReference>
<dbReference type="InterPro" id="IPR050300">
    <property type="entry name" value="GDXG_lipolytic_enzyme"/>
</dbReference>
<dbReference type="RefSeq" id="WP_063479049.1">
    <property type="nucleotide sequence ID" value="NZ_CP147845.1"/>
</dbReference>
<dbReference type="EMBL" id="LWMH01000001">
    <property type="protein sequence ID" value="KZS47886.1"/>
    <property type="molecule type" value="Genomic_DNA"/>
</dbReference>
<dbReference type="Pfam" id="PF07859">
    <property type="entry name" value="Abhydrolase_3"/>
    <property type="match status" value="1"/>
</dbReference>
<evidence type="ECO:0000256" key="1">
    <source>
        <dbReference type="ARBA" id="ARBA00022801"/>
    </source>
</evidence>
<sequence>MPSKESIAIKQKLTAEGFHHKWEDAKAIRQYIDTLPPYPALTGEQEGFEMRSLQSESGLSMNYYISHGAREKGTLLYLHGGAYIEEILPPHFAFVKQWTKLTGLSIYMPNYPTVPSIEAGDLTELMREYYKFVCSKAQSPVFLMGDSAGGALALNVAQGFKETPLTPKRLILIAPWVDVAMDNPQIAKLGIPQRDVFLQPAGLGAVGRMYAGNLPMDDPAVSPLFGDMKNLPSTVILIGTDDSLLPDARLLRDRLDDEGVDTEYWEYEHMMHVWPLFPMPEAEEALDRLNRMITRDLGYNEMDGG</sequence>
<dbReference type="Gene3D" id="3.40.50.1820">
    <property type="entry name" value="alpha/beta hydrolase"/>
    <property type="match status" value="1"/>
</dbReference>
<evidence type="ECO:0000259" key="2">
    <source>
        <dbReference type="Pfam" id="PF07859"/>
    </source>
</evidence>
<dbReference type="InterPro" id="IPR029058">
    <property type="entry name" value="AB_hydrolase_fold"/>
</dbReference>
<dbReference type="STRING" id="59843.A3958_18560"/>
<dbReference type="AlphaFoldDB" id="A0A163L837"/>
<keyword evidence="4" id="KW-1185">Reference proteome</keyword>
<dbReference type="PANTHER" id="PTHR48081:SF8">
    <property type="entry name" value="ALPHA_BETA HYDROLASE FOLD-3 DOMAIN-CONTAINING PROTEIN-RELATED"/>
    <property type="match status" value="1"/>
</dbReference>
<dbReference type="OrthoDB" id="9815425at2"/>
<evidence type="ECO:0000313" key="3">
    <source>
        <dbReference type="EMBL" id="KZS47886.1"/>
    </source>
</evidence>
<name>A0A163L837_9BACL</name>
<dbReference type="InterPro" id="IPR013094">
    <property type="entry name" value="AB_hydrolase_3"/>
</dbReference>
<evidence type="ECO:0000313" key="4">
    <source>
        <dbReference type="Proteomes" id="UP000076796"/>
    </source>
</evidence>